<proteinExistence type="predicted"/>
<accession>A0A318JSW2</accession>
<organism evidence="1 2">
    <name type="scientific">Undibacterium pigrum</name>
    <dbReference type="NCBI Taxonomy" id="401470"/>
    <lineage>
        <taxon>Bacteria</taxon>
        <taxon>Pseudomonadati</taxon>
        <taxon>Pseudomonadota</taxon>
        <taxon>Betaproteobacteria</taxon>
        <taxon>Burkholderiales</taxon>
        <taxon>Oxalobacteraceae</taxon>
        <taxon>Undibacterium</taxon>
    </lineage>
</organism>
<dbReference type="SUPFAM" id="SSF51445">
    <property type="entry name" value="(Trans)glycosidases"/>
    <property type="match status" value="1"/>
</dbReference>
<dbReference type="InterPro" id="IPR017853">
    <property type="entry name" value="GH"/>
</dbReference>
<protein>
    <submittedName>
        <fullName evidence="1">Cellulase (Glycosyl hydrolase family 5)</fullName>
    </submittedName>
</protein>
<evidence type="ECO:0000313" key="1">
    <source>
        <dbReference type="EMBL" id="PXX47450.1"/>
    </source>
</evidence>
<dbReference type="Proteomes" id="UP000247792">
    <property type="component" value="Unassembled WGS sequence"/>
</dbReference>
<evidence type="ECO:0000313" key="2">
    <source>
        <dbReference type="Proteomes" id="UP000247792"/>
    </source>
</evidence>
<keyword evidence="2" id="KW-1185">Reference proteome</keyword>
<sequence length="807" mass="90905">MATLSVATQTMKYFQLPALFAIRLVLLSLACLHMSFALAGDIAWYRFEVNEDALSPVVSFAGLNHTLDGSDRIFVKEGHFFRVGADGRPGTKDDARVRFFGISFSSAANFPEEKDAQKIARRLRKLGFNAVRLHHLDSILSDSLDQPRGILTTAAYPSFNETSLRRLRVFIDALKAEGLYINLNLHVGYQFRPAVDQITPLMAGEKMPFASHPLHLFEPRMISLQAEYVQQLMRRLALKDEPALAMVEINNESSLLGAWQRKQLDGLTGEYERSLQQLWQKWVLRQHGSADNACKLWDSCSYTRKGVINVKSSESGILEYGEGWVAGMQRFSRRAINKLGWDTPESLQPQYLPHQKGNGRRVLDYVRFLSELDQQYLNLLRKTVRQEAGDLLPVTGTQMYFGGVALADAQQQMDYVDEHFYVDHYDFPRKEWDRNDWRIRDSSVLREGWQSLLQRAFVRDARKPFVVSEFNQAFPNRQSAEILPVMSAVASAQDWDGLFLFQYIDGDRWLSVPDSFGLSGHSGQLVVNGMAASMFRQFQVQPLPTQMNITLAPEERTMLGALRDGVSGGGLPAYLQTQYAIDYKHAFHTRVAMLYGSQPRPLGAAGHTAKLWNEQEMLWSAPGGQLRYSESGPWLAAETSYTRIFAGRKAPVQAVLDIDKFLPAFAEKGRQYGVIMLTSRDTLPLKDSRHMLLVLSGATASTQPGVQPERPKQLINYEGQAAWWTLEPDLATATKPSGSLDGTAPAWLERLPVTLFHASKSKKMTVYPLDGNGVRMKALPDGAVKKKAEGFELAFDFPSPWYELVLE</sequence>
<keyword evidence="1" id="KW-0378">Hydrolase</keyword>
<dbReference type="Gene3D" id="3.20.20.80">
    <property type="entry name" value="Glycosidases"/>
    <property type="match status" value="1"/>
</dbReference>
<comment type="caution">
    <text evidence="1">The sequence shown here is derived from an EMBL/GenBank/DDBJ whole genome shotgun (WGS) entry which is preliminary data.</text>
</comment>
<dbReference type="GO" id="GO:0016787">
    <property type="term" value="F:hydrolase activity"/>
    <property type="evidence" value="ECO:0007669"/>
    <property type="project" value="UniProtKB-KW"/>
</dbReference>
<dbReference type="AlphaFoldDB" id="A0A318JSW2"/>
<reference evidence="1 2" key="1">
    <citation type="submission" date="2018-05" db="EMBL/GenBank/DDBJ databases">
        <title>Genomic Encyclopedia of Type Strains, Phase IV (KMG-IV): sequencing the most valuable type-strain genomes for metagenomic binning, comparative biology and taxonomic classification.</title>
        <authorList>
            <person name="Goeker M."/>
        </authorList>
    </citation>
    <scope>NUCLEOTIDE SEQUENCE [LARGE SCALE GENOMIC DNA]</scope>
    <source>
        <strain evidence="1 2">DSM 19792</strain>
    </source>
</reference>
<name>A0A318JSW2_9BURK</name>
<dbReference type="EMBL" id="QJKB01000001">
    <property type="protein sequence ID" value="PXX47450.1"/>
    <property type="molecule type" value="Genomic_DNA"/>
</dbReference>
<gene>
    <name evidence="1" type="ORF">DFR42_1011029</name>
</gene>